<dbReference type="Proteomes" id="UP000014320">
    <property type="component" value="Segment"/>
</dbReference>
<dbReference type="GeneID" id="16194928"/>
<protein>
    <submittedName>
        <fullName evidence="1">Uncharacterized protein</fullName>
    </submittedName>
</protein>
<name>R9R6J8_9CAUD</name>
<evidence type="ECO:0000313" key="1">
    <source>
        <dbReference type="EMBL" id="AGK85677.1"/>
    </source>
</evidence>
<reference evidence="1 2" key="1">
    <citation type="journal article" date="2013" name="Virol. J.">
        <title>Whole genome sequencing and comparative genomic analyses of two Vibrio cholerae O139 Bengal-specific Podoviruses to other N4-like phages reveal extensive genetic diversity.</title>
        <authorList>
            <person name="Fouts D.E."/>
            <person name="Klumpp J."/>
            <person name="Bishop-Lilly K.A."/>
            <person name="Rajavel M."/>
            <person name="Willner K.M."/>
            <person name="Butani A."/>
            <person name="Henry M."/>
            <person name="Biswas B."/>
            <person name="Li M."/>
            <person name="Albert M.J."/>
            <person name="Loessner M.J."/>
            <person name="Calendar R."/>
            <person name="Sozhamannan S."/>
        </authorList>
    </citation>
    <scope>NUCLEOTIDE SEQUENCE [LARGE SCALE GENOMIC DNA]</scope>
</reference>
<accession>R9R6J8</accession>
<dbReference type="RefSeq" id="YP_008126809.1">
    <property type="nucleotide sequence ID" value="NC_021540.1"/>
</dbReference>
<evidence type="ECO:0000313" key="2">
    <source>
        <dbReference type="Proteomes" id="UP000014320"/>
    </source>
</evidence>
<dbReference type="KEGG" id="vg:16194928"/>
<dbReference type="EMBL" id="KC438282">
    <property type="protein sequence ID" value="AGK85677.1"/>
    <property type="molecule type" value="Genomic_DNA"/>
</dbReference>
<sequence length="80" mass="8920">MKPVEQLKHHPTVETLVDILSARTQNPDKSFFTILVCYHLTKLASMMRAKVDAQGFGNLHCNFYGINTAPSGYGLQKPTV</sequence>
<organism evidence="1 2">
    <name type="scientific">Vibrio phage JA-1</name>
    <dbReference type="NCBI Taxonomy" id="1283071"/>
    <lineage>
        <taxon>Viruses</taxon>
        <taxon>Duplodnaviria</taxon>
        <taxon>Heunggongvirae</taxon>
        <taxon>Uroviricota</taxon>
        <taxon>Caudoviricetes</taxon>
        <taxon>Schitoviridae</taxon>
        <taxon>Pacinivirus</taxon>
        <taxon>Pacinivirus VCO139</taxon>
    </lineage>
</organism>
<gene>
    <name evidence="1" type="ORF">JA1_0046</name>
</gene>
<proteinExistence type="predicted"/>